<evidence type="ECO:0000259" key="1">
    <source>
        <dbReference type="Pfam" id="PF25019"/>
    </source>
</evidence>
<dbReference type="Gene3D" id="3.80.10.10">
    <property type="entry name" value="Ribonuclease Inhibitor"/>
    <property type="match status" value="1"/>
</dbReference>
<feature type="domain" description="R13L1/DRL21-like LRR repeat region" evidence="1">
    <location>
        <begin position="2"/>
        <end position="97"/>
    </location>
</feature>
<dbReference type="PANTHER" id="PTHR47186">
    <property type="entry name" value="LEUCINE-RICH REPEAT-CONTAINING PROTEIN 57"/>
    <property type="match status" value="1"/>
</dbReference>
<dbReference type="PANTHER" id="PTHR47186:SF13">
    <property type="entry name" value="DISEASE RESISTANCE PROTEIN RGA3"/>
    <property type="match status" value="1"/>
</dbReference>
<accession>A0AAW0JJB9</accession>
<reference evidence="2 3" key="1">
    <citation type="journal article" date="2018" name="Sci. Data">
        <title>The draft genome sequence of cork oak.</title>
        <authorList>
            <person name="Ramos A.M."/>
            <person name="Usie A."/>
            <person name="Barbosa P."/>
            <person name="Barros P.M."/>
            <person name="Capote T."/>
            <person name="Chaves I."/>
            <person name="Simoes F."/>
            <person name="Abreu I."/>
            <person name="Carrasquinho I."/>
            <person name="Faro C."/>
            <person name="Guimaraes J.B."/>
            <person name="Mendonca D."/>
            <person name="Nobrega F."/>
            <person name="Rodrigues L."/>
            <person name="Saibo N.J.M."/>
            <person name="Varela M.C."/>
            <person name="Egas C."/>
            <person name="Matos J."/>
            <person name="Miguel C.M."/>
            <person name="Oliveira M.M."/>
            <person name="Ricardo C.P."/>
            <person name="Goncalves S."/>
        </authorList>
    </citation>
    <scope>NUCLEOTIDE SEQUENCE [LARGE SCALE GENOMIC DNA]</scope>
    <source>
        <strain evidence="3">cv. HL8</strain>
    </source>
</reference>
<name>A0AAW0JJB9_QUESU</name>
<dbReference type="AlphaFoldDB" id="A0AAW0JJB9"/>
<dbReference type="Pfam" id="PF25019">
    <property type="entry name" value="LRR_R13L1-DRL21"/>
    <property type="match status" value="1"/>
</dbReference>
<protein>
    <submittedName>
        <fullName evidence="2">Disease resistance protein rga4</fullName>
    </submittedName>
</protein>
<gene>
    <name evidence="2" type="primary">RGA4_4</name>
    <name evidence="2" type="ORF">CFP56_032371</name>
</gene>
<evidence type="ECO:0000313" key="3">
    <source>
        <dbReference type="Proteomes" id="UP000237347"/>
    </source>
</evidence>
<dbReference type="EMBL" id="PKMF04000551">
    <property type="protein sequence ID" value="KAK7826206.1"/>
    <property type="molecule type" value="Genomic_DNA"/>
</dbReference>
<dbReference type="SUPFAM" id="SSF52058">
    <property type="entry name" value="L domain-like"/>
    <property type="match status" value="1"/>
</dbReference>
<evidence type="ECO:0000313" key="2">
    <source>
        <dbReference type="EMBL" id="KAK7826206.1"/>
    </source>
</evidence>
<proteinExistence type="predicted"/>
<sequence length="311" mass="35801">MKVKIHLQDLKLSWIKEDVDESDVGYDEELLVALLPHGPPSNLQELCLIRYGGVKLPSAISLLSNLVKLSLDDCNKCQHLPPLDQFHSLKTLSLYKMNDLEYISERENNGEFSDSSFLPSLEQLTIGYCRNLKGWWQRQRDSVEEFHNHSLPSFPHLSILQIRICPKLISLPLFPYLEKLELHKCSLKPLEQTLRMEMEFGNVPSYRRDAKGKRGKIGVRLRTSQTYITRTICSLIKPFGATIAQQVNKLTGVYVTFRRMKHEAMQDIGEVDLPLIFVPLPVRISQRFVDTGNSSVSHLTTKMQKEVREIR</sequence>
<keyword evidence="3" id="KW-1185">Reference proteome</keyword>
<organism evidence="2 3">
    <name type="scientific">Quercus suber</name>
    <name type="common">Cork oak</name>
    <dbReference type="NCBI Taxonomy" id="58331"/>
    <lineage>
        <taxon>Eukaryota</taxon>
        <taxon>Viridiplantae</taxon>
        <taxon>Streptophyta</taxon>
        <taxon>Embryophyta</taxon>
        <taxon>Tracheophyta</taxon>
        <taxon>Spermatophyta</taxon>
        <taxon>Magnoliopsida</taxon>
        <taxon>eudicotyledons</taxon>
        <taxon>Gunneridae</taxon>
        <taxon>Pentapetalae</taxon>
        <taxon>rosids</taxon>
        <taxon>fabids</taxon>
        <taxon>Fagales</taxon>
        <taxon>Fagaceae</taxon>
        <taxon>Quercus</taxon>
    </lineage>
</organism>
<dbReference type="InterPro" id="IPR056789">
    <property type="entry name" value="LRR_R13L1-DRL21"/>
</dbReference>
<dbReference type="Proteomes" id="UP000237347">
    <property type="component" value="Unassembled WGS sequence"/>
</dbReference>
<dbReference type="InterPro" id="IPR032675">
    <property type="entry name" value="LRR_dom_sf"/>
</dbReference>
<comment type="caution">
    <text evidence="2">The sequence shown here is derived from an EMBL/GenBank/DDBJ whole genome shotgun (WGS) entry which is preliminary data.</text>
</comment>